<reference evidence="5" key="1">
    <citation type="submission" date="2022-01" db="EMBL/GenBank/DDBJ databases">
        <authorList>
            <person name="King R."/>
        </authorList>
    </citation>
    <scope>NUCLEOTIDE SEQUENCE</scope>
</reference>
<evidence type="ECO:0000256" key="3">
    <source>
        <dbReference type="ARBA" id="ARBA00025745"/>
    </source>
</evidence>
<keyword evidence="2 4" id="KW-0143">Chaperone</keyword>
<protein>
    <recommendedName>
        <fullName evidence="1 4">Proteasome assembly chaperone 2</fullName>
    </recommendedName>
</protein>
<evidence type="ECO:0000256" key="2">
    <source>
        <dbReference type="ARBA" id="ARBA00023186"/>
    </source>
</evidence>
<comment type="function">
    <text evidence="4">Chaperone protein which promotes assembly of the 20S proteasome as part of a heterodimer with PSMG1.</text>
</comment>
<dbReference type="PANTHER" id="PTHR12970:SF1">
    <property type="entry name" value="PROTEASOME ASSEMBLY CHAPERONE 2"/>
    <property type="match status" value="1"/>
</dbReference>
<evidence type="ECO:0000313" key="5">
    <source>
        <dbReference type="EMBL" id="CAG9856290.1"/>
    </source>
</evidence>
<organism evidence="5 6">
    <name type="scientific">Phyllotreta striolata</name>
    <name type="common">Striped flea beetle</name>
    <name type="synonym">Crioceris striolata</name>
    <dbReference type="NCBI Taxonomy" id="444603"/>
    <lineage>
        <taxon>Eukaryota</taxon>
        <taxon>Metazoa</taxon>
        <taxon>Ecdysozoa</taxon>
        <taxon>Arthropoda</taxon>
        <taxon>Hexapoda</taxon>
        <taxon>Insecta</taxon>
        <taxon>Pterygota</taxon>
        <taxon>Neoptera</taxon>
        <taxon>Endopterygota</taxon>
        <taxon>Coleoptera</taxon>
        <taxon>Polyphaga</taxon>
        <taxon>Cucujiformia</taxon>
        <taxon>Chrysomeloidea</taxon>
        <taxon>Chrysomelidae</taxon>
        <taxon>Galerucinae</taxon>
        <taxon>Alticini</taxon>
        <taxon>Phyllotreta</taxon>
    </lineage>
</organism>
<dbReference type="Gene3D" id="3.40.50.10900">
    <property type="entry name" value="PAC-like subunit"/>
    <property type="match status" value="1"/>
</dbReference>
<name>A0A9N9XKS4_PHYSR</name>
<dbReference type="Proteomes" id="UP001153712">
    <property type="component" value="Chromosome 12"/>
</dbReference>
<accession>A0A9N9XKS4</accession>
<dbReference type="PANTHER" id="PTHR12970">
    <property type="entry name" value="PROTEASOME ASSEMBLY CHAPERONE 2"/>
    <property type="match status" value="1"/>
</dbReference>
<dbReference type="OrthoDB" id="10260712at2759"/>
<dbReference type="GO" id="GO:0005634">
    <property type="term" value="C:nucleus"/>
    <property type="evidence" value="ECO:0007669"/>
    <property type="project" value="TreeGrafter"/>
</dbReference>
<gene>
    <name evidence="5" type="ORF">PHYEVI_LOCUS2716</name>
</gene>
<proteinExistence type="inferred from homology"/>
<dbReference type="PIRSF" id="PIRSF010044">
    <property type="entry name" value="UCP010044"/>
    <property type="match status" value="1"/>
</dbReference>
<dbReference type="AlphaFoldDB" id="A0A9N9XKS4"/>
<dbReference type="InterPro" id="IPR019151">
    <property type="entry name" value="Proteasome_assmbl_chaperone_2"/>
</dbReference>
<evidence type="ECO:0000313" key="6">
    <source>
        <dbReference type="Proteomes" id="UP001153712"/>
    </source>
</evidence>
<dbReference type="EMBL" id="OU900105">
    <property type="protein sequence ID" value="CAG9856290.1"/>
    <property type="molecule type" value="Genomic_DNA"/>
</dbReference>
<dbReference type="InterPro" id="IPR016562">
    <property type="entry name" value="Proteasome_assmbl_chp_2_euk"/>
</dbReference>
<evidence type="ECO:0000256" key="4">
    <source>
        <dbReference type="PIRNR" id="PIRNR010044"/>
    </source>
</evidence>
<dbReference type="Pfam" id="PF09754">
    <property type="entry name" value="PAC2"/>
    <property type="match status" value="1"/>
</dbReference>
<keyword evidence="6" id="KW-1185">Reference proteome</keyword>
<comment type="subunit">
    <text evidence="4">Forms a heterodimer with PSMG1.</text>
</comment>
<comment type="similarity">
    <text evidence="3 4">Belongs to the PSMG2 family.</text>
</comment>
<dbReference type="InterPro" id="IPR038389">
    <property type="entry name" value="PSMG2_sf"/>
</dbReference>
<dbReference type="GO" id="GO:0005829">
    <property type="term" value="C:cytosol"/>
    <property type="evidence" value="ECO:0007669"/>
    <property type="project" value="TreeGrafter"/>
</dbReference>
<evidence type="ECO:0000256" key="1">
    <source>
        <dbReference type="ARBA" id="ARBA00019186"/>
    </source>
</evidence>
<dbReference type="GO" id="GO:0043248">
    <property type="term" value="P:proteasome assembly"/>
    <property type="evidence" value="ECO:0007669"/>
    <property type="project" value="TreeGrafter"/>
</dbReference>
<sequence length="239" mass="26702">MAPMFRFSKSSDLSGYALIIPCVSVGNVPQLTVDLLVKTYNLQKIASVWHPAIVSTVGSDPYDVNSSEICTACELYANDELKIACIQLRSTLDCNLAKKFFEDIYSNMKELNVKKIIILSSAFDYDLHNINNERFYFLDSTQVNSPASIPNVKELQMNENGKYLINGAGFSINLYSVISRSLKCLLLGKFISEGDNRPDAEALLEKLLRVLDLQEYSRKIVCPSSWAYVFGGPPPNGIY</sequence>